<name>A0A1X0Y488_9BACT</name>
<sequence length="84" mass="8822">MRNFRSYPSAGGQFQELFPARSRDEFAPGLPVRNLDAGTGVEVVVGDCSFRAFVVDAGDAVPTGALAPLSSESLSFAGFPIVID</sequence>
<reference evidence="1 2" key="1">
    <citation type="submission" date="2017-03" db="EMBL/GenBank/DDBJ databases">
        <title>Genome sequence of Geothermobacter sp. EPR-M, Deep-Sea Iron Reducer.</title>
        <authorList>
            <person name="Tully B."/>
            <person name="Savalia P."/>
            <person name="Abuyen K."/>
            <person name="Baughan C."/>
            <person name="Romero E."/>
            <person name="Ronkowski C."/>
            <person name="Torres B."/>
            <person name="Tremblay J."/>
            <person name="Trujillo A."/>
            <person name="Tyler M."/>
            <person name="Perez-Rodriguez I."/>
            <person name="Amend J."/>
        </authorList>
    </citation>
    <scope>NUCLEOTIDE SEQUENCE [LARGE SCALE GENOMIC DNA]</scope>
    <source>
        <strain evidence="1 2">EPR-M</strain>
    </source>
</reference>
<dbReference type="AlphaFoldDB" id="A0A1X0Y488"/>
<keyword evidence="2" id="KW-1185">Reference proteome</keyword>
<comment type="caution">
    <text evidence="1">The sequence shown here is derived from an EMBL/GenBank/DDBJ whole genome shotgun (WGS) entry which is preliminary data.</text>
</comment>
<gene>
    <name evidence="1" type="ORF">B5V00_09375</name>
</gene>
<dbReference type="STRING" id="1969733.B5V00_09375"/>
<organism evidence="1 2">
    <name type="scientific">Geothermobacter hydrogeniphilus</name>
    <dbReference type="NCBI Taxonomy" id="1969733"/>
    <lineage>
        <taxon>Bacteria</taxon>
        <taxon>Pseudomonadati</taxon>
        <taxon>Thermodesulfobacteriota</taxon>
        <taxon>Desulfuromonadia</taxon>
        <taxon>Desulfuromonadales</taxon>
        <taxon>Geothermobacteraceae</taxon>
        <taxon>Geothermobacter</taxon>
    </lineage>
</organism>
<proteinExistence type="predicted"/>
<evidence type="ECO:0000313" key="2">
    <source>
        <dbReference type="Proteomes" id="UP000193136"/>
    </source>
</evidence>
<dbReference type="Proteomes" id="UP000193136">
    <property type="component" value="Unassembled WGS sequence"/>
</dbReference>
<evidence type="ECO:0000313" key="1">
    <source>
        <dbReference type="EMBL" id="ORJ59872.1"/>
    </source>
</evidence>
<accession>A0A1X0Y488</accession>
<protein>
    <submittedName>
        <fullName evidence="1">Uncharacterized protein</fullName>
    </submittedName>
</protein>
<dbReference type="EMBL" id="NAAD01000010">
    <property type="protein sequence ID" value="ORJ59872.1"/>
    <property type="molecule type" value="Genomic_DNA"/>
</dbReference>